<dbReference type="SUPFAM" id="SSF51182">
    <property type="entry name" value="RmlC-like cupins"/>
    <property type="match status" value="1"/>
</dbReference>
<dbReference type="InterPro" id="IPR031723">
    <property type="entry name" value="DMSP_lyase"/>
</dbReference>
<protein>
    <submittedName>
        <fullName evidence="1">Transcriptional regulator</fullName>
    </submittedName>
</protein>
<comment type="caution">
    <text evidence="1">The sequence shown here is derived from an EMBL/GenBank/DDBJ whole genome shotgun (WGS) entry which is preliminary data.</text>
</comment>
<proteinExistence type="predicted"/>
<dbReference type="InterPro" id="IPR014710">
    <property type="entry name" value="RmlC-like_jellyroll"/>
</dbReference>
<reference evidence="1 2" key="1">
    <citation type="submission" date="2020-04" db="EMBL/GenBank/DDBJ databases">
        <title>Donghicola sp., a member of the Rhodobacteraceae family isolated from mangrove forest in Thailand.</title>
        <authorList>
            <person name="Charoenyingcharoen P."/>
            <person name="Yukphan P."/>
        </authorList>
    </citation>
    <scope>NUCLEOTIDE SEQUENCE [LARGE SCALE GENOMIC DNA]</scope>
    <source>
        <strain evidence="1 2">C2-DW-16</strain>
    </source>
</reference>
<organism evidence="1 2">
    <name type="scientific">Donghicola mangrovi</name>
    <dbReference type="NCBI Taxonomy" id="2729614"/>
    <lineage>
        <taxon>Bacteria</taxon>
        <taxon>Pseudomonadati</taxon>
        <taxon>Pseudomonadota</taxon>
        <taxon>Alphaproteobacteria</taxon>
        <taxon>Rhodobacterales</taxon>
        <taxon>Roseobacteraceae</taxon>
        <taxon>Donghicola</taxon>
    </lineage>
</organism>
<dbReference type="RefSeq" id="WP_176855637.1">
    <property type="nucleotide sequence ID" value="NZ_JABCJD010000009.1"/>
</dbReference>
<sequence length="200" mass="21866">MTTRDSALQTFVDAAEAAFGHYAQDDASRVSIDRCFAALREVAPTGDQAGHRLTVCEEWLPQAIQPDTLPAPLLPLADAFLVIEPQIHWRPRTGDTTNASENFAQGHANAMIFGPGGIEPRTDVWLGASLLAPHVRYPDHTHPPEETYLVLTDGEFSQNDGPWFTPGVGGSFHNTPGILHAMRSGESPLFAFWLLRAKDI</sequence>
<accession>A0ABX2PJR0</accession>
<keyword evidence="2" id="KW-1185">Reference proteome</keyword>
<name>A0ABX2PJR0_9RHOB</name>
<dbReference type="EMBL" id="JABCJD010000009">
    <property type="protein sequence ID" value="NVO28952.1"/>
    <property type="molecule type" value="Genomic_DNA"/>
</dbReference>
<dbReference type="Pfam" id="PF16867">
    <property type="entry name" value="DMSP_lyase"/>
    <property type="match status" value="1"/>
</dbReference>
<dbReference type="Gene3D" id="2.60.120.10">
    <property type="entry name" value="Jelly Rolls"/>
    <property type="match status" value="1"/>
</dbReference>
<evidence type="ECO:0000313" key="2">
    <source>
        <dbReference type="Proteomes" id="UP000523601"/>
    </source>
</evidence>
<dbReference type="InterPro" id="IPR011051">
    <property type="entry name" value="RmlC_Cupin_sf"/>
</dbReference>
<gene>
    <name evidence="1" type="ORF">HJ526_16090</name>
</gene>
<dbReference type="Proteomes" id="UP000523601">
    <property type="component" value="Unassembled WGS sequence"/>
</dbReference>
<evidence type="ECO:0000313" key="1">
    <source>
        <dbReference type="EMBL" id="NVO28952.1"/>
    </source>
</evidence>